<gene>
    <name evidence="1" type="ORF">ABID16_003271</name>
</gene>
<dbReference type="EC" id="2.7.8.37" evidence="1"/>
<dbReference type="InterPro" id="IPR009609">
    <property type="entry name" value="Phosphonate_metab_PhnG"/>
</dbReference>
<protein>
    <submittedName>
        <fullName evidence="1">Alpha-D-ribose 1-methylphosphonate 5-triphosphate synthase subunit PhnG</fullName>
        <ecNumber evidence="1">2.7.8.37</ecNumber>
    </submittedName>
</protein>
<name>A0ABV2J2S6_9HYPH</name>
<evidence type="ECO:0000313" key="2">
    <source>
        <dbReference type="Proteomes" id="UP001549047"/>
    </source>
</evidence>
<dbReference type="Pfam" id="PF06754">
    <property type="entry name" value="PhnG"/>
    <property type="match status" value="1"/>
</dbReference>
<keyword evidence="1" id="KW-0808">Transferase</keyword>
<evidence type="ECO:0000313" key="1">
    <source>
        <dbReference type="EMBL" id="MET3614928.1"/>
    </source>
</evidence>
<accession>A0ABV2J2S6</accession>
<reference evidence="1 2" key="1">
    <citation type="submission" date="2024-06" db="EMBL/GenBank/DDBJ databases">
        <title>Genomic Encyclopedia of Type Strains, Phase IV (KMG-IV): sequencing the most valuable type-strain genomes for metagenomic binning, comparative biology and taxonomic classification.</title>
        <authorList>
            <person name="Goeker M."/>
        </authorList>
    </citation>
    <scope>NUCLEOTIDE SEQUENCE [LARGE SCALE GENOMIC DNA]</scope>
    <source>
        <strain evidence="1 2">DSM 29780</strain>
    </source>
</reference>
<dbReference type="Proteomes" id="UP001549047">
    <property type="component" value="Unassembled WGS sequence"/>
</dbReference>
<sequence>MQTAARTNPGTAPSATDAARKLRIERLARATVEEMEGALDVIGGVPEATNLRGPETGLVMIRGRMGGTGPLFNLGEATVTRATVRLAGGGVGHGQRLGGDKGATRLSAILDALGETPAHCAAVEALCANVAARIETEDARLAAETAATRVDFFTMVRGDD</sequence>
<dbReference type="EMBL" id="JBEPMB010000005">
    <property type="protein sequence ID" value="MET3614928.1"/>
    <property type="molecule type" value="Genomic_DNA"/>
</dbReference>
<dbReference type="RefSeq" id="WP_354557416.1">
    <property type="nucleotide sequence ID" value="NZ_JBEPMB010000005.1"/>
</dbReference>
<dbReference type="GO" id="GO:0061693">
    <property type="term" value="F:alpha-D-ribose 1-methylphosphonate 5-triphosphate synthase activity"/>
    <property type="evidence" value="ECO:0007669"/>
    <property type="project" value="UniProtKB-EC"/>
</dbReference>
<dbReference type="NCBIfam" id="TIGR03293">
    <property type="entry name" value="PhnG_redo"/>
    <property type="match status" value="1"/>
</dbReference>
<keyword evidence="2" id="KW-1185">Reference proteome</keyword>
<comment type="caution">
    <text evidence="1">The sequence shown here is derived from an EMBL/GenBank/DDBJ whole genome shotgun (WGS) entry which is preliminary data.</text>
</comment>
<organism evidence="1 2">
    <name type="scientific">Rhizobium aquaticum</name>
    <dbReference type="NCBI Taxonomy" id="1549636"/>
    <lineage>
        <taxon>Bacteria</taxon>
        <taxon>Pseudomonadati</taxon>
        <taxon>Pseudomonadota</taxon>
        <taxon>Alphaproteobacteria</taxon>
        <taxon>Hyphomicrobiales</taxon>
        <taxon>Rhizobiaceae</taxon>
        <taxon>Rhizobium/Agrobacterium group</taxon>
        <taxon>Rhizobium</taxon>
    </lineage>
</organism>
<proteinExistence type="predicted"/>